<dbReference type="EMBL" id="WJYN01000010">
    <property type="protein sequence ID" value="MRT01135.1"/>
    <property type="molecule type" value="Genomic_DNA"/>
</dbReference>
<dbReference type="AlphaFoldDB" id="A0A7X2LCA0"/>
<evidence type="ECO:0000313" key="2">
    <source>
        <dbReference type="Proteomes" id="UP000441032"/>
    </source>
</evidence>
<protein>
    <recommendedName>
        <fullName evidence="3">Zona occludens toxin N-terminal domain-containing protein</fullName>
    </recommendedName>
</protein>
<reference evidence="1 2" key="1">
    <citation type="submission" date="2019-11" db="EMBL/GenBank/DDBJ databases">
        <title>Phenotypic characterization of an OXA-22 and OXA-60 co-producing Ralstonia pickettii clinical strain.</title>
        <authorList>
            <person name="He F."/>
        </authorList>
    </citation>
    <scope>NUCLEOTIDE SEQUENCE [LARGE SCALE GENOMIC DNA]</scope>
    <source>
        <strain evidence="1 2">PSLESD1</strain>
    </source>
</reference>
<evidence type="ECO:0008006" key="3">
    <source>
        <dbReference type="Google" id="ProtNLM"/>
    </source>
</evidence>
<accession>A0A7X2LCA0</accession>
<dbReference type="RefSeq" id="WP_154208481.1">
    <property type="nucleotide sequence ID" value="NZ_WJYN01000010.1"/>
</dbReference>
<evidence type="ECO:0000313" key="1">
    <source>
        <dbReference type="EMBL" id="MRT01135.1"/>
    </source>
</evidence>
<dbReference type="Gene3D" id="3.40.50.300">
    <property type="entry name" value="P-loop containing nucleotide triphosphate hydrolases"/>
    <property type="match status" value="1"/>
</dbReference>
<gene>
    <name evidence="1" type="ORF">GJQ57_21030</name>
</gene>
<dbReference type="Proteomes" id="UP000441032">
    <property type="component" value="Unassembled WGS sequence"/>
</dbReference>
<comment type="caution">
    <text evidence="1">The sequence shown here is derived from an EMBL/GenBank/DDBJ whole genome shotgun (WGS) entry which is preliminary data.</text>
</comment>
<sequence>MSTANSARIIGVVGRSGSGKGLFVKGELRKTRAPILVWSPLEQTDQYAGVIKGEMVTTIAALVAAIKAGKKRLVFVPAGDIKAAFDRFCRIAWELRGWTIVVEELSRVTTPSWAPPAWRNLSTAGRHQGLTIYGTAQRPAQVDKDFFGNCSEVRTYCVGYQNDAQTMANVMFIKAADILALPKFHYLHRNADNNTIVKGVVKLPKAA</sequence>
<dbReference type="InterPro" id="IPR027417">
    <property type="entry name" value="P-loop_NTPase"/>
</dbReference>
<proteinExistence type="predicted"/>
<dbReference type="SUPFAM" id="SSF52540">
    <property type="entry name" value="P-loop containing nucleoside triphosphate hydrolases"/>
    <property type="match status" value="1"/>
</dbReference>
<organism evidence="1 2">
    <name type="scientific">Ralstonia pickettii</name>
    <name type="common">Burkholderia pickettii</name>
    <dbReference type="NCBI Taxonomy" id="329"/>
    <lineage>
        <taxon>Bacteria</taxon>
        <taxon>Pseudomonadati</taxon>
        <taxon>Pseudomonadota</taxon>
        <taxon>Betaproteobacteria</taxon>
        <taxon>Burkholderiales</taxon>
        <taxon>Burkholderiaceae</taxon>
        <taxon>Ralstonia</taxon>
    </lineage>
</organism>
<name>A0A7X2LCA0_RALPI</name>